<dbReference type="PRINTS" id="PR00909">
    <property type="entry name" value="SPERMDNBNDNG"/>
</dbReference>
<keyword evidence="2" id="KW-0813">Transport</keyword>
<feature type="non-terminal residue" evidence="5">
    <location>
        <position position="1"/>
    </location>
</feature>
<dbReference type="GO" id="GO:0019808">
    <property type="term" value="F:polyamine binding"/>
    <property type="evidence" value="ECO:0007669"/>
    <property type="project" value="InterPro"/>
</dbReference>
<proteinExistence type="predicted"/>
<dbReference type="AlphaFoldDB" id="A0A7R9AK49"/>
<evidence type="ECO:0000256" key="1">
    <source>
        <dbReference type="ARBA" id="ARBA00004418"/>
    </source>
</evidence>
<protein>
    <recommendedName>
        <fullName evidence="7">Spermidine/putrescine ABC transporter substrate-binding protein PotF</fullName>
    </recommendedName>
</protein>
<dbReference type="GO" id="GO:0015846">
    <property type="term" value="P:polyamine transport"/>
    <property type="evidence" value="ECO:0007669"/>
    <property type="project" value="InterPro"/>
</dbReference>
<dbReference type="PANTHER" id="PTHR30222:SF12">
    <property type="entry name" value="NORSPERMIDINE SENSOR"/>
    <property type="match status" value="1"/>
</dbReference>
<dbReference type="InterPro" id="IPR006059">
    <property type="entry name" value="SBP"/>
</dbReference>
<dbReference type="PANTHER" id="PTHR30222">
    <property type="entry name" value="SPERMIDINE/PUTRESCINE-BINDING PERIPLASMIC PROTEIN"/>
    <property type="match status" value="1"/>
</dbReference>
<evidence type="ECO:0000313" key="5">
    <source>
        <dbReference type="EMBL" id="CAD7255455.1"/>
    </source>
</evidence>
<keyword evidence="3" id="KW-0732">Signal</keyword>
<dbReference type="Proteomes" id="UP000677054">
    <property type="component" value="Unassembled WGS sequence"/>
</dbReference>
<evidence type="ECO:0000313" key="6">
    <source>
        <dbReference type="Proteomes" id="UP000677054"/>
    </source>
</evidence>
<gene>
    <name evidence="5" type="ORF">DSTB1V02_LOCUS15200</name>
</gene>
<dbReference type="EMBL" id="LR927266">
    <property type="protein sequence ID" value="CAD7255455.1"/>
    <property type="molecule type" value="Genomic_DNA"/>
</dbReference>
<organism evidence="5">
    <name type="scientific">Darwinula stevensoni</name>
    <dbReference type="NCBI Taxonomy" id="69355"/>
    <lineage>
        <taxon>Eukaryota</taxon>
        <taxon>Metazoa</taxon>
        <taxon>Ecdysozoa</taxon>
        <taxon>Arthropoda</taxon>
        <taxon>Crustacea</taxon>
        <taxon>Oligostraca</taxon>
        <taxon>Ostracoda</taxon>
        <taxon>Podocopa</taxon>
        <taxon>Podocopida</taxon>
        <taxon>Darwinulocopina</taxon>
        <taxon>Darwinuloidea</taxon>
        <taxon>Darwinulidae</taxon>
        <taxon>Darwinula</taxon>
    </lineage>
</organism>
<dbReference type="InterPro" id="IPR001188">
    <property type="entry name" value="Sperm_putr-bd"/>
</dbReference>
<keyword evidence="6" id="KW-1185">Reference proteome</keyword>
<dbReference type="Pfam" id="PF13416">
    <property type="entry name" value="SBP_bac_8"/>
    <property type="match status" value="1"/>
</dbReference>
<feature type="non-terminal residue" evidence="5">
    <location>
        <position position="246"/>
    </location>
</feature>
<evidence type="ECO:0000256" key="3">
    <source>
        <dbReference type="ARBA" id="ARBA00022729"/>
    </source>
</evidence>
<evidence type="ECO:0008006" key="7">
    <source>
        <dbReference type="Google" id="ProtNLM"/>
    </source>
</evidence>
<name>A0A7R9AK49_9CRUS</name>
<evidence type="ECO:0000256" key="2">
    <source>
        <dbReference type="ARBA" id="ARBA00022448"/>
    </source>
</evidence>
<dbReference type="EMBL" id="CAJPEV010027748">
    <property type="protein sequence ID" value="CAG0908868.1"/>
    <property type="molecule type" value="Genomic_DNA"/>
</dbReference>
<sequence length="246" mass="27154">VTDYTAYANAIPESNPLINPDILKNVAVYPDENVKKRIWLPKAKPEAGVTKMIKLTRRTALSLMGGALAMPYVSRAHAAGSVNIYNWADYIGETTIEDFQKETGITAVYDTYSSAEEMQAKMLAGSTGYDVVDQAGIELPRFIKANVYDKLDKTKLPGWANLDLEVLRILSGWDPANEYGIPYMWGSVGFTFNVDMVKERIPDADMSSLDLIFKPENAAKLADCGISILDSPTDTMPILLKYPGKD</sequence>
<keyword evidence="4" id="KW-0574">Periplasm</keyword>
<accession>A0A7R9AK49</accession>
<dbReference type="SUPFAM" id="SSF53850">
    <property type="entry name" value="Periplasmic binding protein-like II"/>
    <property type="match status" value="1"/>
</dbReference>
<evidence type="ECO:0000256" key="4">
    <source>
        <dbReference type="ARBA" id="ARBA00022764"/>
    </source>
</evidence>
<dbReference type="OrthoDB" id="8093056at2759"/>
<reference evidence="5" key="1">
    <citation type="submission" date="2020-11" db="EMBL/GenBank/DDBJ databases">
        <authorList>
            <person name="Tran Van P."/>
        </authorList>
    </citation>
    <scope>NUCLEOTIDE SEQUENCE</scope>
</reference>
<comment type="subcellular location">
    <subcellularLocation>
        <location evidence="1">Periplasm</location>
    </subcellularLocation>
</comment>
<dbReference type="Gene3D" id="3.40.190.10">
    <property type="entry name" value="Periplasmic binding protein-like II"/>
    <property type="match status" value="1"/>
</dbReference>